<dbReference type="Proteomes" id="UP001150925">
    <property type="component" value="Unassembled WGS sequence"/>
</dbReference>
<evidence type="ECO:0000313" key="3">
    <source>
        <dbReference type="Proteomes" id="UP001150925"/>
    </source>
</evidence>
<name>A0A9W8ARJ2_9FUNG</name>
<feature type="domain" description="PRELI/MSF1" evidence="1">
    <location>
        <begin position="2"/>
        <end position="173"/>
    </location>
</feature>
<dbReference type="InterPro" id="IPR037365">
    <property type="entry name" value="Slowmo/Ups"/>
</dbReference>
<dbReference type="EMBL" id="JANBPY010000480">
    <property type="protein sequence ID" value="KAJ1966655.1"/>
    <property type="molecule type" value="Genomic_DNA"/>
</dbReference>
<dbReference type="AlphaFoldDB" id="A0A9W8ARJ2"/>
<sequence>MVKFYQHTFDYDHTWSLVTLAFWLRYPNPFASHVLSTDVIDRYVDPTTGILHTTRLILKKGNAPRWARRFMKSNEAFILEESQIDPRSLTMVSKSKNISHKRIMVIEETQRYKVSPTDANHTQVQLEVRFVSNLGWGLTSKIEAFCQKRFADSSSKSRMGMSYILERLKDKYNLGNYFLKQPQ</sequence>
<evidence type="ECO:0000313" key="2">
    <source>
        <dbReference type="EMBL" id="KAJ1966655.1"/>
    </source>
</evidence>
<dbReference type="PROSITE" id="PS50904">
    <property type="entry name" value="PRELI_MSF1"/>
    <property type="match status" value="1"/>
</dbReference>
<proteinExistence type="predicted"/>
<accession>A0A9W8ARJ2</accession>
<organism evidence="2 3">
    <name type="scientific">Dispira parvispora</name>
    <dbReference type="NCBI Taxonomy" id="1520584"/>
    <lineage>
        <taxon>Eukaryota</taxon>
        <taxon>Fungi</taxon>
        <taxon>Fungi incertae sedis</taxon>
        <taxon>Zoopagomycota</taxon>
        <taxon>Kickxellomycotina</taxon>
        <taxon>Dimargaritomycetes</taxon>
        <taxon>Dimargaritales</taxon>
        <taxon>Dimargaritaceae</taxon>
        <taxon>Dispira</taxon>
    </lineage>
</organism>
<gene>
    <name evidence="2" type="ORF">IWQ62_002328</name>
</gene>
<protein>
    <recommendedName>
        <fullName evidence="1">PRELI/MSF1 domain-containing protein</fullName>
    </recommendedName>
</protein>
<reference evidence="2" key="1">
    <citation type="submission" date="2022-07" db="EMBL/GenBank/DDBJ databases">
        <title>Phylogenomic reconstructions and comparative analyses of Kickxellomycotina fungi.</title>
        <authorList>
            <person name="Reynolds N.K."/>
            <person name="Stajich J.E."/>
            <person name="Barry K."/>
            <person name="Grigoriev I.V."/>
            <person name="Crous P."/>
            <person name="Smith M.E."/>
        </authorList>
    </citation>
    <scope>NUCLEOTIDE SEQUENCE</scope>
    <source>
        <strain evidence="2">RSA 1196</strain>
    </source>
</reference>
<evidence type="ECO:0000259" key="1">
    <source>
        <dbReference type="PROSITE" id="PS50904"/>
    </source>
</evidence>
<keyword evidence="3" id="KW-1185">Reference proteome</keyword>
<comment type="caution">
    <text evidence="2">The sequence shown here is derived from an EMBL/GenBank/DDBJ whole genome shotgun (WGS) entry which is preliminary data.</text>
</comment>
<dbReference type="OrthoDB" id="10056816at2759"/>
<dbReference type="GO" id="GO:0005758">
    <property type="term" value="C:mitochondrial intermembrane space"/>
    <property type="evidence" value="ECO:0007669"/>
    <property type="project" value="InterPro"/>
</dbReference>
<dbReference type="InterPro" id="IPR006797">
    <property type="entry name" value="PRELI/MSF1_dom"/>
</dbReference>
<dbReference type="Pfam" id="PF04707">
    <property type="entry name" value="PRELI"/>
    <property type="match status" value="1"/>
</dbReference>
<dbReference type="PANTHER" id="PTHR11158">
    <property type="entry name" value="MSF1/PX19 RELATED"/>
    <property type="match status" value="1"/>
</dbReference>